<name>A0A0A3ZAW4_9GAMM</name>
<dbReference type="AlphaFoldDB" id="A0A0A3ZAW4"/>
<feature type="transmembrane region" description="Helical" evidence="1">
    <location>
        <begin position="53"/>
        <end position="73"/>
    </location>
</feature>
<keyword evidence="1" id="KW-0472">Membrane</keyword>
<evidence type="ECO:0000313" key="2">
    <source>
        <dbReference type="EMBL" id="KGT94781.1"/>
    </source>
</evidence>
<organism evidence="2 3">
    <name type="scientific">Erwinia typographi</name>
    <dbReference type="NCBI Taxonomy" id="371042"/>
    <lineage>
        <taxon>Bacteria</taxon>
        <taxon>Pseudomonadati</taxon>
        <taxon>Pseudomonadota</taxon>
        <taxon>Gammaproteobacteria</taxon>
        <taxon>Enterobacterales</taxon>
        <taxon>Erwiniaceae</taxon>
        <taxon>Erwinia</taxon>
    </lineage>
</organism>
<dbReference type="Proteomes" id="UP000030351">
    <property type="component" value="Unassembled WGS sequence"/>
</dbReference>
<comment type="caution">
    <text evidence="2">The sequence shown here is derived from an EMBL/GenBank/DDBJ whole genome shotgun (WGS) entry which is preliminary data.</text>
</comment>
<evidence type="ECO:0000313" key="3">
    <source>
        <dbReference type="Proteomes" id="UP000030351"/>
    </source>
</evidence>
<keyword evidence="3" id="KW-1185">Reference proteome</keyword>
<gene>
    <name evidence="2" type="ORF">NG99_07050</name>
</gene>
<keyword evidence="1" id="KW-0812">Transmembrane</keyword>
<accession>A0A0A3ZAW4</accession>
<protein>
    <submittedName>
        <fullName evidence="2">Uncharacterized protein</fullName>
    </submittedName>
</protein>
<feature type="transmembrane region" description="Helical" evidence="1">
    <location>
        <begin position="20"/>
        <end position="41"/>
    </location>
</feature>
<sequence length="470" mass="52433">MQWILPPLARKTRPAFPAWWAWLILPLACVAVAGVILLFTWPVERGFASLRFWFWLVTAPLLVAGTLGLFWLSHLLHRRREIAWRHLFLDRKRAQWMVLGRRALTLAAWHLVTPEPDLMSRITGMSGTPPDAPSATLRLPPDAGSKLGESPLRPLFLSLLAPLTPALTALPVVELWLSAAGQEEEDCRLALAQGWQSLLNRPLADARVHWLEQPADALLFDRWCDEPSDIPRLVLCLHQIQDDAKAMEFSCALLFMPRNQRLPERLPFRPVHVFRPLLTPRQAPEKKLTALLDVQQCPPGHRRHLWDAGLDARARNTLLATLDIYGEPLPATGMHLLPSRVGEQGPAGFMLALTLAAAATDTGQQGQMVVAPVGDSIACVQVSVRPADAVPAPEDRISRYPLAWLGASACLLTLYGLLPSPAIRLALWPWLLAGFALYALLLAFAIPLALTLWQYRLEEEWLTAETRSHE</sequence>
<evidence type="ECO:0000256" key="1">
    <source>
        <dbReference type="SAM" id="Phobius"/>
    </source>
</evidence>
<reference evidence="2 3" key="1">
    <citation type="submission" date="2014-10" db="EMBL/GenBank/DDBJ databases">
        <title>Genome sequence of Erwinia typographi M043b.</title>
        <authorList>
            <person name="Chan K.-G."/>
            <person name="Tan W.-S."/>
        </authorList>
    </citation>
    <scope>NUCLEOTIDE SEQUENCE [LARGE SCALE GENOMIC DNA]</scope>
    <source>
        <strain evidence="2 3">M043b</strain>
    </source>
</reference>
<dbReference type="STRING" id="371042.NG99_07050"/>
<keyword evidence="1" id="KW-1133">Transmembrane helix</keyword>
<feature type="transmembrane region" description="Helical" evidence="1">
    <location>
        <begin position="430"/>
        <end position="453"/>
    </location>
</feature>
<feature type="transmembrane region" description="Helical" evidence="1">
    <location>
        <begin position="400"/>
        <end position="418"/>
    </location>
</feature>
<dbReference type="EMBL" id="JRUQ01000026">
    <property type="protein sequence ID" value="KGT94781.1"/>
    <property type="molecule type" value="Genomic_DNA"/>
</dbReference>
<proteinExistence type="predicted"/>
<dbReference type="eggNOG" id="ENOG502ZA65">
    <property type="taxonomic scope" value="Bacteria"/>
</dbReference>